<proteinExistence type="predicted"/>
<sequence length="61" mass="6383">MSLELTFIPAILLILLAAGIGRLISLKANQPRILGELVLGIIFGSFITIAPSAQPPISDIA</sequence>
<dbReference type="EMBL" id="LHXT01000026">
    <property type="protein sequence ID" value="KXA98293.1"/>
    <property type="molecule type" value="Genomic_DNA"/>
</dbReference>
<name>A0A656YWM7_9EURY</name>
<evidence type="ECO:0000313" key="3">
    <source>
        <dbReference type="Proteomes" id="UP000070257"/>
    </source>
</evidence>
<keyword evidence="1" id="KW-1133">Transmembrane helix</keyword>
<feature type="non-terminal residue" evidence="2">
    <location>
        <position position="61"/>
    </location>
</feature>
<evidence type="ECO:0000313" key="2">
    <source>
        <dbReference type="EMBL" id="KXA98293.1"/>
    </source>
</evidence>
<accession>A0A656YWM7</accession>
<organism evidence="2 3">
    <name type="scientific">candidate division MSBL1 archaeon SCGC-AAA259J03</name>
    <dbReference type="NCBI Taxonomy" id="1698269"/>
    <lineage>
        <taxon>Archaea</taxon>
        <taxon>Methanobacteriati</taxon>
        <taxon>Methanobacteriota</taxon>
        <taxon>candidate division MSBL1</taxon>
    </lineage>
</organism>
<feature type="transmembrane region" description="Helical" evidence="1">
    <location>
        <begin position="33"/>
        <end position="53"/>
    </location>
</feature>
<keyword evidence="1" id="KW-0472">Membrane</keyword>
<reference evidence="2 3" key="1">
    <citation type="journal article" date="2016" name="Sci. Rep.">
        <title>Metabolic traits of an uncultured archaeal lineage -MSBL1- from brine pools of the Red Sea.</title>
        <authorList>
            <person name="Mwirichia R."/>
            <person name="Alam I."/>
            <person name="Rashid M."/>
            <person name="Vinu M."/>
            <person name="Ba-Alawi W."/>
            <person name="Anthony Kamau A."/>
            <person name="Kamanda Ngugi D."/>
            <person name="Goker M."/>
            <person name="Klenk H.P."/>
            <person name="Bajic V."/>
            <person name="Stingl U."/>
        </authorList>
    </citation>
    <scope>NUCLEOTIDE SEQUENCE [LARGE SCALE GENOMIC DNA]</scope>
    <source>
        <strain evidence="2">SCGC-AAA259J03</strain>
    </source>
</reference>
<feature type="transmembrane region" description="Helical" evidence="1">
    <location>
        <begin position="6"/>
        <end position="26"/>
    </location>
</feature>
<gene>
    <name evidence="2" type="ORF">AKJ39_02265</name>
</gene>
<evidence type="ECO:0000256" key="1">
    <source>
        <dbReference type="SAM" id="Phobius"/>
    </source>
</evidence>
<dbReference type="Proteomes" id="UP000070257">
    <property type="component" value="Unassembled WGS sequence"/>
</dbReference>
<dbReference type="AlphaFoldDB" id="A0A656YWM7"/>
<comment type="caution">
    <text evidence="2">The sequence shown here is derived from an EMBL/GenBank/DDBJ whole genome shotgun (WGS) entry which is preliminary data.</text>
</comment>
<keyword evidence="1" id="KW-0812">Transmembrane</keyword>
<protein>
    <submittedName>
        <fullName evidence="2">Uncharacterized protein</fullName>
    </submittedName>
</protein>
<keyword evidence="3" id="KW-1185">Reference proteome</keyword>